<protein>
    <submittedName>
        <fullName evidence="1">Uncharacterized protein</fullName>
    </submittedName>
</protein>
<gene>
    <name evidence="1" type="ORF">MENTE1834_LOCUS37616</name>
</gene>
<proteinExistence type="predicted"/>
<evidence type="ECO:0000313" key="2">
    <source>
        <dbReference type="Proteomes" id="UP001497535"/>
    </source>
</evidence>
<dbReference type="Proteomes" id="UP001497535">
    <property type="component" value="Unassembled WGS sequence"/>
</dbReference>
<evidence type="ECO:0000313" key="1">
    <source>
        <dbReference type="EMBL" id="CAK5089867.1"/>
    </source>
</evidence>
<accession>A0ACB1AEA4</accession>
<sequence>MVQCLQALLPTPNLLIKVDCFLKLPKLAPPPIIANVDNNPDFSTGLPSGDDDDLILTAVGRVRLVQFTKDTEEPMGITLKVCF</sequence>
<dbReference type="EMBL" id="CAVMJV010000079">
    <property type="protein sequence ID" value="CAK5089867.1"/>
    <property type="molecule type" value="Genomic_DNA"/>
</dbReference>
<keyword evidence="2" id="KW-1185">Reference proteome</keyword>
<organism evidence="1 2">
    <name type="scientific">Meloidogyne enterolobii</name>
    <name type="common">Root-knot nematode worm</name>
    <name type="synonym">Meloidogyne mayaguensis</name>
    <dbReference type="NCBI Taxonomy" id="390850"/>
    <lineage>
        <taxon>Eukaryota</taxon>
        <taxon>Metazoa</taxon>
        <taxon>Ecdysozoa</taxon>
        <taxon>Nematoda</taxon>
        <taxon>Chromadorea</taxon>
        <taxon>Rhabditida</taxon>
        <taxon>Tylenchina</taxon>
        <taxon>Tylenchomorpha</taxon>
        <taxon>Tylenchoidea</taxon>
        <taxon>Meloidogynidae</taxon>
        <taxon>Meloidogyninae</taxon>
        <taxon>Meloidogyne</taxon>
    </lineage>
</organism>
<reference evidence="1" key="1">
    <citation type="submission" date="2023-11" db="EMBL/GenBank/DDBJ databases">
        <authorList>
            <person name="Poullet M."/>
        </authorList>
    </citation>
    <scope>NUCLEOTIDE SEQUENCE</scope>
    <source>
        <strain evidence="1">E1834</strain>
    </source>
</reference>
<comment type="caution">
    <text evidence="1">The sequence shown here is derived from an EMBL/GenBank/DDBJ whole genome shotgun (WGS) entry which is preliminary data.</text>
</comment>
<name>A0ACB1AEA4_MELEN</name>